<dbReference type="AlphaFoldDB" id="A0A2U8WFG5"/>
<dbReference type="GO" id="GO:0020037">
    <property type="term" value="F:heme binding"/>
    <property type="evidence" value="ECO:0007669"/>
    <property type="project" value="InterPro"/>
</dbReference>
<keyword evidence="8 13" id="KW-0408">Iron</keyword>
<dbReference type="InterPro" id="IPR006311">
    <property type="entry name" value="TAT_signal"/>
</dbReference>
<evidence type="ECO:0000256" key="16">
    <source>
        <dbReference type="SAM" id="MobiDB-lite"/>
    </source>
</evidence>
<sequence length="427" mass="45828">MSGQGAGGSGPSRRGLIGALGAAGMLALPARASEGAPPQAPLGETMPDARSDGTRDAQPFYGFHQAGIVTPQPASVLYAAFDVLAENRDELAHLLRILTERLAFLTKGGPVPEIDPRLPAPDSGLLGPVVFPDNLTATLSVGASLFDYRFGLAKLRPRRLGQMERFPNDALDASQCHGDLMLQLCANTAETNIHALRDVLKHLPGLATVRWKIEGFLPPHVVKSMGADTVRNLLGFKDGTANLDARNAELMDRYVWVRAGGSEPAWAAGGSYQVVRVIRTLVERWDRTPLREQEAIIGRHKASGAPLGRGHERAPPDYDGDPDGARIALAAHIRRANPRSAETRANLILRRSYNYSRGLTPAGQLDMGLLFACYQADLTAGFLAVQTRLSGEQLEEYIRPIGGGYFFALPGVREPGGWLGQGLIAAV</sequence>
<evidence type="ECO:0000256" key="9">
    <source>
        <dbReference type="ARBA" id="ARBA00023239"/>
    </source>
</evidence>
<comment type="cofactor">
    <cofactor evidence="13 15">
        <name>heme b</name>
        <dbReference type="ChEBI" id="CHEBI:60344"/>
    </cofactor>
    <text evidence="13 15">Binds 1 heme b (iron(II)-protoporphyrin IX) group non-covalently per subunit.</text>
</comment>
<gene>
    <name evidence="19" type="ORF">DK389_24225</name>
</gene>
<keyword evidence="20" id="KW-1185">Reference proteome</keyword>
<feature type="binding site" evidence="14">
    <location>
        <begin position="239"/>
        <end position="241"/>
    </location>
    <ligand>
        <name>protoporphyrin IX</name>
        <dbReference type="ChEBI" id="CHEBI:57306"/>
    </ligand>
</feature>
<feature type="binding site" evidence="13">
    <location>
        <position position="332"/>
    </location>
    <ligand>
        <name>heme b</name>
        <dbReference type="ChEBI" id="CHEBI:60344"/>
    </ligand>
</feature>
<evidence type="ECO:0000256" key="15">
    <source>
        <dbReference type="RuleBase" id="RU365017"/>
    </source>
</evidence>
<protein>
    <recommendedName>
        <fullName evidence="10 15">Deferrochelatase</fullName>
        <ecNumber evidence="15">1.11.1.-</ecNumber>
    </recommendedName>
    <alternativeName>
        <fullName evidence="11 15">Peroxidase EfeB</fullName>
    </alternativeName>
</protein>
<dbReference type="SUPFAM" id="SSF54909">
    <property type="entry name" value="Dimeric alpha+beta barrel"/>
    <property type="match status" value="1"/>
</dbReference>
<dbReference type="PROSITE" id="PS51318">
    <property type="entry name" value="TAT"/>
    <property type="match status" value="1"/>
</dbReference>
<dbReference type="InterPro" id="IPR048327">
    <property type="entry name" value="Dyp_perox_N"/>
</dbReference>
<evidence type="ECO:0000313" key="20">
    <source>
        <dbReference type="Proteomes" id="UP000245926"/>
    </source>
</evidence>
<dbReference type="GO" id="GO:0030313">
    <property type="term" value="C:cell envelope"/>
    <property type="evidence" value="ECO:0007669"/>
    <property type="project" value="UniProtKB-SubCell"/>
</dbReference>
<dbReference type="Proteomes" id="UP000245926">
    <property type="component" value="Chromosome"/>
</dbReference>
<feature type="binding site" evidence="13">
    <location>
        <position position="350"/>
    </location>
    <ligand>
        <name>heme b</name>
        <dbReference type="ChEBI" id="CHEBI:60344"/>
    </ligand>
</feature>
<dbReference type="InterPro" id="IPR006314">
    <property type="entry name" value="Dyp_peroxidase"/>
</dbReference>
<dbReference type="PROSITE" id="PS51404">
    <property type="entry name" value="DYP_PEROXIDASE"/>
    <property type="match status" value="1"/>
</dbReference>
<dbReference type="NCBIfam" id="TIGR01413">
    <property type="entry name" value="Dyp_perox_fam"/>
    <property type="match status" value="1"/>
</dbReference>
<evidence type="ECO:0000259" key="17">
    <source>
        <dbReference type="Pfam" id="PF04261"/>
    </source>
</evidence>
<name>A0A2U8WFG5_9HYPH</name>
<evidence type="ECO:0000256" key="2">
    <source>
        <dbReference type="ARBA" id="ARBA00005365"/>
    </source>
</evidence>
<evidence type="ECO:0000313" key="19">
    <source>
        <dbReference type="EMBL" id="AWN44769.1"/>
    </source>
</evidence>
<keyword evidence="6" id="KW-0732">Signal</keyword>
<keyword evidence="4 13" id="KW-0349">Heme</keyword>
<accession>A0A2U8WFG5</accession>
<dbReference type="RefSeq" id="WP_109896806.1">
    <property type="nucleotide sequence ID" value="NZ_CP029550.1"/>
</dbReference>
<dbReference type="EC" id="1.11.1.-" evidence="15"/>
<dbReference type="InterPro" id="IPR006313">
    <property type="entry name" value="EfeB/EfeN"/>
</dbReference>
<evidence type="ECO:0000259" key="18">
    <source>
        <dbReference type="Pfam" id="PF20628"/>
    </source>
</evidence>
<dbReference type="Pfam" id="PF04261">
    <property type="entry name" value="Dyp_perox_N"/>
    <property type="match status" value="1"/>
</dbReference>
<evidence type="ECO:0000256" key="14">
    <source>
        <dbReference type="PIRSR" id="PIRSR606313-2"/>
    </source>
</evidence>
<comment type="function">
    <text evidence="15">Involved in the recovery of exogenous heme iron. Extracts iron from heme while preserving the protoporphyrin ring intact.</text>
</comment>
<comment type="similarity">
    <text evidence="2">Belongs to the DyP-type peroxidase family. EfeB subfamily.</text>
</comment>
<feature type="domain" description="Dyp-type peroxidase N-terminal" evidence="17">
    <location>
        <begin position="65"/>
        <end position="216"/>
    </location>
</feature>
<dbReference type="InterPro" id="IPR011008">
    <property type="entry name" value="Dimeric_a/b-barrel"/>
</dbReference>
<evidence type="ECO:0000256" key="13">
    <source>
        <dbReference type="PIRSR" id="PIRSR606313-1"/>
    </source>
</evidence>
<evidence type="ECO:0000256" key="3">
    <source>
        <dbReference type="ARBA" id="ARBA00022559"/>
    </source>
</evidence>
<dbReference type="GO" id="GO:0046872">
    <property type="term" value="F:metal ion binding"/>
    <property type="evidence" value="ECO:0007669"/>
    <property type="project" value="UniProtKB-KW"/>
</dbReference>
<comment type="subcellular location">
    <subcellularLocation>
        <location evidence="1">Cell envelope</location>
    </subcellularLocation>
</comment>
<proteinExistence type="inferred from homology"/>
<evidence type="ECO:0000256" key="1">
    <source>
        <dbReference type="ARBA" id="ARBA00004196"/>
    </source>
</evidence>
<feature type="binding site" evidence="13">
    <location>
        <begin position="239"/>
        <end position="241"/>
    </location>
    <ligand>
        <name>heme b</name>
        <dbReference type="ChEBI" id="CHEBI:60344"/>
    </ligand>
</feature>
<dbReference type="GO" id="GO:0004601">
    <property type="term" value="F:peroxidase activity"/>
    <property type="evidence" value="ECO:0007669"/>
    <property type="project" value="UniProtKB-KW"/>
</dbReference>
<dbReference type="GO" id="GO:0033212">
    <property type="term" value="P:iron import into cell"/>
    <property type="evidence" value="ECO:0007669"/>
    <property type="project" value="InterPro"/>
</dbReference>
<evidence type="ECO:0000256" key="6">
    <source>
        <dbReference type="ARBA" id="ARBA00022729"/>
    </source>
</evidence>
<feature type="region of interest" description="Disordered" evidence="16">
    <location>
        <begin position="33"/>
        <end position="57"/>
    </location>
</feature>
<evidence type="ECO:0000256" key="4">
    <source>
        <dbReference type="ARBA" id="ARBA00022617"/>
    </source>
</evidence>
<feature type="binding site" evidence="13">
    <location>
        <begin position="337"/>
        <end position="339"/>
    </location>
    <ligand>
        <name>heme b</name>
        <dbReference type="ChEBI" id="CHEBI:60344"/>
    </ligand>
</feature>
<comment type="catalytic activity">
    <reaction evidence="12">
        <text>heme b + 2 H(+) = protoporphyrin IX + Fe(2+)</text>
        <dbReference type="Rhea" id="RHEA:22584"/>
        <dbReference type="ChEBI" id="CHEBI:15378"/>
        <dbReference type="ChEBI" id="CHEBI:29033"/>
        <dbReference type="ChEBI" id="CHEBI:57306"/>
        <dbReference type="ChEBI" id="CHEBI:60344"/>
        <dbReference type="EC" id="4.98.1.1"/>
    </reaction>
    <physiologicalReaction direction="left-to-right" evidence="12">
        <dbReference type="Rhea" id="RHEA:22585"/>
    </physiologicalReaction>
</comment>
<keyword evidence="3 15" id="KW-0575">Peroxidase</keyword>
<dbReference type="PANTHER" id="PTHR30521">
    <property type="entry name" value="DEFERROCHELATASE/PEROXIDASE"/>
    <property type="match status" value="1"/>
</dbReference>
<dbReference type="KEGG" id="mets:DK389_24225"/>
<evidence type="ECO:0000256" key="8">
    <source>
        <dbReference type="ARBA" id="ARBA00023004"/>
    </source>
</evidence>
<dbReference type="InterPro" id="IPR048328">
    <property type="entry name" value="Dyp_perox_C"/>
</dbReference>
<dbReference type="GO" id="GO:0005829">
    <property type="term" value="C:cytosol"/>
    <property type="evidence" value="ECO:0007669"/>
    <property type="project" value="TreeGrafter"/>
</dbReference>
<keyword evidence="9" id="KW-0456">Lyase</keyword>
<evidence type="ECO:0000256" key="5">
    <source>
        <dbReference type="ARBA" id="ARBA00022723"/>
    </source>
</evidence>
<keyword evidence="5 13" id="KW-0479">Metal-binding</keyword>
<evidence type="ECO:0000256" key="12">
    <source>
        <dbReference type="ARBA" id="ARBA00048856"/>
    </source>
</evidence>
<dbReference type="GO" id="GO:0004325">
    <property type="term" value="F:ferrochelatase activity"/>
    <property type="evidence" value="ECO:0007669"/>
    <property type="project" value="UniProtKB-EC"/>
</dbReference>
<feature type="domain" description="Dyp-type peroxidase C-terminal" evidence="18">
    <location>
        <begin position="230"/>
        <end position="412"/>
    </location>
</feature>
<evidence type="ECO:0000256" key="7">
    <source>
        <dbReference type="ARBA" id="ARBA00023002"/>
    </source>
</evidence>
<dbReference type="Pfam" id="PF20628">
    <property type="entry name" value="Dyp_perox_C"/>
    <property type="match status" value="1"/>
</dbReference>
<dbReference type="PANTHER" id="PTHR30521:SF4">
    <property type="entry name" value="DEFERROCHELATASE"/>
    <property type="match status" value="1"/>
</dbReference>
<evidence type="ECO:0000256" key="10">
    <source>
        <dbReference type="ARBA" id="ARBA00033771"/>
    </source>
</evidence>
<organism evidence="19 20">
    <name type="scientific">Methylobacterium durans</name>
    <dbReference type="NCBI Taxonomy" id="2202825"/>
    <lineage>
        <taxon>Bacteria</taxon>
        <taxon>Pseudomonadati</taxon>
        <taxon>Pseudomonadota</taxon>
        <taxon>Alphaproteobacteria</taxon>
        <taxon>Hyphomicrobiales</taxon>
        <taxon>Methylobacteriaceae</taxon>
        <taxon>Methylobacterium</taxon>
    </lineage>
</organism>
<dbReference type="EMBL" id="CP029550">
    <property type="protein sequence ID" value="AWN44769.1"/>
    <property type="molecule type" value="Genomic_DNA"/>
</dbReference>
<keyword evidence="7 15" id="KW-0560">Oxidoreductase</keyword>
<dbReference type="NCBIfam" id="TIGR01412">
    <property type="entry name" value="tat_substr_1"/>
    <property type="match status" value="1"/>
</dbReference>
<evidence type="ECO:0000256" key="11">
    <source>
        <dbReference type="ARBA" id="ARBA00033775"/>
    </source>
</evidence>
<reference evidence="20" key="1">
    <citation type="submission" date="2018-05" db="EMBL/GenBank/DDBJ databases">
        <title>Complete Genome Sequence of Methylobacterium sp. 17SD2-17.</title>
        <authorList>
            <person name="Srinivasan S."/>
        </authorList>
    </citation>
    <scope>NUCLEOTIDE SEQUENCE [LARGE SCALE GENOMIC DNA]</scope>
    <source>
        <strain evidence="20">17SD2-17</strain>
    </source>
</reference>
<feature type="binding site" evidence="14">
    <location>
        <position position="299"/>
    </location>
    <ligand>
        <name>protoporphyrin IX</name>
        <dbReference type="ChEBI" id="CHEBI:57306"/>
    </ligand>
</feature>
<dbReference type="OrthoDB" id="9781066at2"/>